<keyword evidence="4" id="KW-1185">Reference proteome</keyword>
<accession>A0A2U8W4X3</accession>
<dbReference type="Gene3D" id="1.20.1260.10">
    <property type="match status" value="1"/>
</dbReference>
<dbReference type="OrthoDB" id="9101320at2"/>
<dbReference type="InterPro" id="IPR025419">
    <property type="entry name" value="DUF4142"/>
</dbReference>
<dbReference type="KEGG" id="mets:DK389_12075"/>
<dbReference type="RefSeq" id="WP_109889862.1">
    <property type="nucleotide sequence ID" value="NZ_CP029550.1"/>
</dbReference>
<sequence>MKNHLLVAACLAALTLPAASPGLAQSLSEKSGLNTLVGAAPSTADFVKEAAISDMFEIQSSQLAVERGDDATKTYAKQMIDEHKKTTSDLKGFVEGGKVQATLPTELDSTHQSKLDKLKGLQGNDFNKQYHSDQVKAHKDAVDLFGRYAKSGDNADLKSWAGKTQPHLDHHLKMAQDLDK</sequence>
<dbReference type="Proteomes" id="UP000245926">
    <property type="component" value="Chromosome"/>
</dbReference>
<reference evidence="4" key="1">
    <citation type="submission" date="2018-05" db="EMBL/GenBank/DDBJ databases">
        <title>Complete Genome Sequence of Methylobacterium sp. 17SD2-17.</title>
        <authorList>
            <person name="Srinivasan S."/>
        </authorList>
    </citation>
    <scope>NUCLEOTIDE SEQUENCE [LARGE SCALE GENOMIC DNA]</scope>
    <source>
        <strain evidence="4">17SD2-17</strain>
    </source>
</reference>
<feature type="domain" description="DUF4142" evidence="2">
    <location>
        <begin position="42"/>
        <end position="178"/>
    </location>
</feature>
<evidence type="ECO:0000259" key="2">
    <source>
        <dbReference type="Pfam" id="PF13628"/>
    </source>
</evidence>
<proteinExistence type="predicted"/>
<dbReference type="AlphaFoldDB" id="A0A2U8W4X3"/>
<evidence type="ECO:0000313" key="4">
    <source>
        <dbReference type="Proteomes" id="UP000245926"/>
    </source>
</evidence>
<dbReference type="PANTHER" id="PTHR38593:SF1">
    <property type="entry name" value="BLR2558 PROTEIN"/>
    <property type="match status" value="1"/>
</dbReference>
<protein>
    <submittedName>
        <fullName evidence="3">DUF305 domain-containing protein</fullName>
    </submittedName>
</protein>
<evidence type="ECO:0000313" key="3">
    <source>
        <dbReference type="EMBL" id="AWN41127.1"/>
    </source>
</evidence>
<gene>
    <name evidence="3" type="ORF">DK389_12075</name>
</gene>
<organism evidence="3 4">
    <name type="scientific">Methylobacterium durans</name>
    <dbReference type="NCBI Taxonomy" id="2202825"/>
    <lineage>
        <taxon>Bacteria</taxon>
        <taxon>Pseudomonadati</taxon>
        <taxon>Pseudomonadota</taxon>
        <taxon>Alphaproteobacteria</taxon>
        <taxon>Hyphomicrobiales</taxon>
        <taxon>Methylobacteriaceae</taxon>
        <taxon>Methylobacterium</taxon>
    </lineage>
</organism>
<feature type="chain" id="PRO_5016025494" evidence="1">
    <location>
        <begin position="25"/>
        <end position="180"/>
    </location>
</feature>
<dbReference type="InterPro" id="IPR012347">
    <property type="entry name" value="Ferritin-like"/>
</dbReference>
<keyword evidence="1" id="KW-0732">Signal</keyword>
<evidence type="ECO:0000256" key="1">
    <source>
        <dbReference type="SAM" id="SignalP"/>
    </source>
</evidence>
<dbReference type="EMBL" id="CP029550">
    <property type="protein sequence ID" value="AWN41127.1"/>
    <property type="molecule type" value="Genomic_DNA"/>
</dbReference>
<feature type="signal peptide" evidence="1">
    <location>
        <begin position="1"/>
        <end position="24"/>
    </location>
</feature>
<name>A0A2U8W4X3_9HYPH</name>
<dbReference type="PANTHER" id="PTHR38593">
    <property type="entry name" value="BLR2558 PROTEIN"/>
    <property type="match status" value="1"/>
</dbReference>
<dbReference type="Pfam" id="PF13628">
    <property type="entry name" value="DUF4142"/>
    <property type="match status" value="1"/>
</dbReference>